<name>A0A6N7PR36_9BACT</name>
<dbReference type="GO" id="GO:0004130">
    <property type="term" value="F:cytochrome-c peroxidase activity"/>
    <property type="evidence" value="ECO:0007669"/>
    <property type="project" value="TreeGrafter"/>
</dbReference>
<dbReference type="InterPro" id="IPR011045">
    <property type="entry name" value="N2O_reductase_N"/>
</dbReference>
<comment type="caution">
    <text evidence="9">The sequence shown here is derived from an EMBL/GenBank/DDBJ whole genome shotgun (WGS) entry which is preliminary data.</text>
</comment>
<keyword evidence="2 6" id="KW-0479">Metal-binding</keyword>
<evidence type="ECO:0000256" key="6">
    <source>
        <dbReference type="PROSITE-ProRule" id="PRU00433"/>
    </source>
</evidence>
<dbReference type="Proteomes" id="UP000440224">
    <property type="component" value="Unassembled WGS sequence"/>
</dbReference>
<dbReference type="EMBL" id="WJIE01000006">
    <property type="protein sequence ID" value="MRG94399.1"/>
    <property type="molecule type" value="Genomic_DNA"/>
</dbReference>
<keyword evidence="4" id="KW-0560">Oxidoreductase</keyword>
<dbReference type="SUPFAM" id="SSF46626">
    <property type="entry name" value="Cytochrome c"/>
    <property type="match status" value="2"/>
</dbReference>
<dbReference type="PROSITE" id="PS51007">
    <property type="entry name" value="CYTC"/>
    <property type="match status" value="2"/>
</dbReference>
<dbReference type="InterPro" id="IPR051395">
    <property type="entry name" value="Cytochrome_c_Peroxidase/MauG"/>
</dbReference>
<keyword evidence="3" id="KW-0732">Signal</keyword>
<feature type="domain" description="Cytochrome c" evidence="8">
    <location>
        <begin position="456"/>
        <end position="589"/>
    </location>
</feature>
<keyword evidence="10" id="KW-1185">Reference proteome</keyword>
<accession>A0A6N7PR36</accession>
<dbReference type="PANTHER" id="PTHR30600">
    <property type="entry name" value="CYTOCHROME C PEROXIDASE-RELATED"/>
    <property type="match status" value="1"/>
</dbReference>
<evidence type="ECO:0000256" key="2">
    <source>
        <dbReference type="ARBA" id="ARBA00022723"/>
    </source>
</evidence>
<feature type="domain" description="Cytochrome c" evidence="8">
    <location>
        <begin position="601"/>
        <end position="707"/>
    </location>
</feature>
<evidence type="ECO:0000256" key="1">
    <source>
        <dbReference type="ARBA" id="ARBA00022617"/>
    </source>
</evidence>
<feature type="compositionally biased region" description="Low complexity" evidence="7">
    <location>
        <begin position="30"/>
        <end position="58"/>
    </location>
</feature>
<dbReference type="InterPro" id="IPR015943">
    <property type="entry name" value="WD40/YVTN_repeat-like_dom_sf"/>
</dbReference>
<dbReference type="GO" id="GO:0046872">
    <property type="term" value="F:metal ion binding"/>
    <property type="evidence" value="ECO:0007669"/>
    <property type="project" value="UniProtKB-KW"/>
</dbReference>
<dbReference type="AlphaFoldDB" id="A0A6N7PR36"/>
<feature type="region of interest" description="Disordered" evidence="7">
    <location>
        <begin position="29"/>
        <end position="73"/>
    </location>
</feature>
<gene>
    <name evidence="9" type="ORF">GF068_21110</name>
</gene>
<dbReference type="SUPFAM" id="SSF50974">
    <property type="entry name" value="Nitrous oxide reductase, N-terminal domain"/>
    <property type="match status" value="1"/>
</dbReference>
<keyword evidence="5 6" id="KW-0408">Iron</keyword>
<protein>
    <submittedName>
        <fullName evidence="9">C-type cytochrome</fullName>
    </submittedName>
</protein>
<keyword evidence="1 6" id="KW-0349">Heme</keyword>
<evidence type="ECO:0000313" key="9">
    <source>
        <dbReference type="EMBL" id="MRG94399.1"/>
    </source>
</evidence>
<dbReference type="Gene3D" id="1.10.760.10">
    <property type="entry name" value="Cytochrome c-like domain"/>
    <property type="match status" value="1"/>
</dbReference>
<evidence type="ECO:0000256" key="7">
    <source>
        <dbReference type="SAM" id="MobiDB-lite"/>
    </source>
</evidence>
<dbReference type="Gene3D" id="2.130.10.10">
    <property type="entry name" value="YVTN repeat-like/Quinoprotein amine dehydrogenase"/>
    <property type="match status" value="2"/>
</dbReference>
<dbReference type="PANTHER" id="PTHR30600:SF10">
    <property type="entry name" value="BLL6722 PROTEIN"/>
    <property type="match status" value="1"/>
</dbReference>
<evidence type="ECO:0000256" key="4">
    <source>
        <dbReference type="ARBA" id="ARBA00023002"/>
    </source>
</evidence>
<evidence type="ECO:0000256" key="3">
    <source>
        <dbReference type="ARBA" id="ARBA00022729"/>
    </source>
</evidence>
<dbReference type="InterPro" id="IPR009056">
    <property type="entry name" value="Cyt_c-like_dom"/>
</dbReference>
<organism evidence="9 10">
    <name type="scientific">Polyangium spumosum</name>
    <dbReference type="NCBI Taxonomy" id="889282"/>
    <lineage>
        <taxon>Bacteria</taxon>
        <taxon>Pseudomonadati</taxon>
        <taxon>Myxococcota</taxon>
        <taxon>Polyangia</taxon>
        <taxon>Polyangiales</taxon>
        <taxon>Polyangiaceae</taxon>
        <taxon>Polyangium</taxon>
    </lineage>
</organism>
<evidence type="ECO:0000313" key="10">
    <source>
        <dbReference type="Proteomes" id="UP000440224"/>
    </source>
</evidence>
<dbReference type="GO" id="GO:0020037">
    <property type="term" value="F:heme binding"/>
    <property type="evidence" value="ECO:0007669"/>
    <property type="project" value="InterPro"/>
</dbReference>
<dbReference type="GO" id="GO:0009055">
    <property type="term" value="F:electron transfer activity"/>
    <property type="evidence" value="ECO:0007669"/>
    <property type="project" value="InterPro"/>
</dbReference>
<proteinExistence type="predicted"/>
<reference evidence="9 10" key="1">
    <citation type="submission" date="2019-10" db="EMBL/GenBank/DDBJ databases">
        <title>A soil myxobacterium in the family Polyangiaceae.</title>
        <authorList>
            <person name="Li Y."/>
            <person name="Wang J."/>
        </authorList>
    </citation>
    <scope>NUCLEOTIDE SEQUENCE [LARGE SCALE GENOMIC DNA]</scope>
    <source>
        <strain evidence="9 10">DSM 14734</strain>
    </source>
</reference>
<evidence type="ECO:0000256" key="5">
    <source>
        <dbReference type="ARBA" id="ARBA00023004"/>
    </source>
</evidence>
<dbReference type="InterPro" id="IPR036909">
    <property type="entry name" value="Cyt_c-like_dom_sf"/>
</dbReference>
<evidence type="ECO:0000259" key="8">
    <source>
        <dbReference type="PROSITE" id="PS51007"/>
    </source>
</evidence>
<sequence>MELFFVGGPDPRVSFSLAIAITLASPVACSSSKDTPDASAPAPSASQAALPQTSAAPAQPSPLSPAERKGGAITRSRQGDVLFVADEDHKVLRKIPLPLAPGAAVAEVPLPGAPAEVLSIDGAVLVTIRDPGLLLVLRPDASGSFVETNRVALPADAWGLAATADARHAFVTSAWTHRVSKVDLAAGKVVWSADVAREPRGVVALGNGEVFVSHLVGADVTHVREEAGAPVVSTISVMPSPARAPSGKKVHASLGYSLVTSPDEGRLFVARHAVGALARRSWYGQPTVDVVLLPGKNGHAAPTQLAAIHVGGLPAQKSRVADLTMTADTPVSIPGRDRGPFTQPRAMVYRAKSDTLLVAGEGDDVVAELDAVALDPTLAIVRIFQVGQKYDPGYGAAGECGAPSGITLSPDEDTAYVFCRSTYDVVALDLAPKAPIDPVVRERKTRVHLADDKLSGDAQKGRRLFYNATDPILSGGLGCAGCHPDGRDDGHVWREATFDTVDGLGTNFVGAHENIPDLAKSKGFPRRTPMLAGLVNAAGPYGWHGESPDLGARVTAGMSLHRWGRMPQNIGGAAVGRAALVAAFVREGLVPPPRENRELTEKEKRGRELFNSDATKCARCHVPETSYTDRTPYPLKRLPPVSGFDDETKQEFKTPSLRFVAGRPPYFHDGRVSTLEKLIEMNGDRMGNTSQLSAEDREALVAFLKTL</sequence>